<evidence type="ECO:0000256" key="2">
    <source>
        <dbReference type="ARBA" id="ARBA00011643"/>
    </source>
</evidence>
<feature type="binding site" evidence="5">
    <location>
        <position position="238"/>
    </location>
    <ligand>
        <name>a divalent metal cation</name>
        <dbReference type="ChEBI" id="CHEBI:60240"/>
        <label>1</label>
    </ligand>
</feature>
<dbReference type="GO" id="GO:0005737">
    <property type="term" value="C:cytoplasm"/>
    <property type="evidence" value="ECO:0007669"/>
    <property type="project" value="TreeGrafter"/>
</dbReference>
<dbReference type="SUPFAM" id="SSF102705">
    <property type="entry name" value="NIF3 (NGG1p interacting factor 3)-like"/>
    <property type="match status" value="1"/>
</dbReference>
<keyword evidence="4 5" id="KW-0479">Metal-binding</keyword>
<comment type="subunit">
    <text evidence="2">Homohexamer.</text>
</comment>
<reference evidence="7 8" key="1">
    <citation type="submission" date="2019-02" db="EMBL/GenBank/DDBJ databases">
        <title>Planctomycetal bacteria perform biofilm scaping via a novel small molecule.</title>
        <authorList>
            <person name="Jeske O."/>
            <person name="Boedeker C."/>
            <person name="Wiegand S."/>
            <person name="Breitling P."/>
            <person name="Kallscheuer N."/>
            <person name="Jogler M."/>
            <person name="Rohde M."/>
            <person name="Petersen J."/>
            <person name="Medema M.H."/>
            <person name="Surup F."/>
            <person name="Jogler C."/>
        </authorList>
    </citation>
    <scope>NUCLEOTIDE SEQUENCE [LARGE SCALE GENOMIC DNA]</scope>
    <source>
        <strain evidence="7 8">Mal15</strain>
    </source>
</reference>
<feature type="binding site" evidence="5">
    <location>
        <position position="68"/>
    </location>
    <ligand>
        <name>a divalent metal cation</name>
        <dbReference type="ChEBI" id="CHEBI:60240"/>
        <label>1</label>
    </ligand>
</feature>
<dbReference type="KEGG" id="smam:Mal15_59370"/>
<feature type="compositionally biased region" description="Low complexity" evidence="6">
    <location>
        <begin position="130"/>
        <end position="143"/>
    </location>
</feature>
<dbReference type="PANTHER" id="PTHR13799:SF14">
    <property type="entry name" value="GTP CYCLOHYDROLASE 1 TYPE 2 HOMOLOG"/>
    <property type="match status" value="1"/>
</dbReference>
<accession>A0A5B9MQ56</accession>
<dbReference type="RefSeq" id="WP_147870875.1">
    <property type="nucleotide sequence ID" value="NZ_CP036264.1"/>
</dbReference>
<gene>
    <name evidence="7" type="ORF">Mal15_59370</name>
</gene>
<dbReference type="Pfam" id="PF01784">
    <property type="entry name" value="DUF34_NIF3"/>
    <property type="match status" value="1"/>
</dbReference>
<dbReference type="GO" id="GO:0046872">
    <property type="term" value="F:metal ion binding"/>
    <property type="evidence" value="ECO:0007669"/>
    <property type="project" value="UniProtKB-KW"/>
</dbReference>
<evidence type="ECO:0000313" key="7">
    <source>
        <dbReference type="EMBL" id="QEG01856.1"/>
    </source>
</evidence>
<evidence type="ECO:0000256" key="4">
    <source>
        <dbReference type="ARBA" id="ARBA00022723"/>
    </source>
</evidence>
<evidence type="ECO:0000256" key="5">
    <source>
        <dbReference type="PIRSR" id="PIRSR602678-1"/>
    </source>
</evidence>
<dbReference type="FunFam" id="3.40.1390.30:FF:000001">
    <property type="entry name" value="GTP cyclohydrolase 1 type 2"/>
    <property type="match status" value="1"/>
</dbReference>
<sequence length="275" mass="29285">MSAVTVDAVCQLLAQWAPLKLAESWDNVGLLVGDRAREIRRVLTCLTLTPDVAAEAVDQQADLIVTHHPIPFRPLPRINCDSITGEILWRLIGAKIAVYSAHTAFDSAAEGINQSWAELLGLQAVRPISDPSASDPSASDPSAENNLGSGRYGLLESEAPAREVIRRCAALVQSTSPPRGVGPLDQPVTKVGFACGSGGSFVAQAARCGCQLLVTGEASFHDCLEAESRGMALGLLGHFHSERFAMERLAVRIGEALPTLTVWPSRAESDPVQMI</sequence>
<dbReference type="InterPro" id="IPR036069">
    <property type="entry name" value="DUF34/NIF3_sf"/>
</dbReference>
<dbReference type="EMBL" id="CP036264">
    <property type="protein sequence ID" value="QEG01856.1"/>
    <property type="molecule type" value="Genomic_DNA"/>
</dbReference>
<feature type="binding site" evidence="5">
    <location>
        <position position="106"/>
    </location>
    <ligand>
        <name>a divalent metal cation</name>
        <dbReference type="ChEBI" id="CHEBI:60240"/>
        <label>1</label>
    </ligand>
</feature>
<feature type="region of interest" description="Disordered" evidence="6">
    <location>
        <begin position="130"/>
        <end position="150"/>
    </location>
</feature>
<evidence type="ECO:0000256" key="1">
    <source>
        <dbReference type="ARBA" id="ARBA00006964"/>
    </source>
</evidence>
<feature type="binding site" evidence="5">
    <location>
        <position position="242"/>
    </location>
    <ligand>
        <name>a divalent metal cation</name>
        <dbReference type="ChEBI" id="CHEBI:60240"/>
        <label>1</label>
    </ligand>
</feature>
<keyword evidence="8" id="KW-1185">Reference proteome</keyword>
<dbReference type="NCBIfam" id="TIGR00486">
    <property type="entry name" value="YbgI_SA1388"/>
    <property type="match status" value="1"/>
</dbReference>
<keyword evidence="7" id="KW-0378">Hydrolase</keyword>
<dbReference type="GO" id="GO:0016787">
    <property type="term" value="F:hydrolase activity"/>
    <property type="evidence" value="ECO:0007669"/>
    <property type="project" value="UniProtKB-KW"/>
</dbReference>
<dbReference type="Proteomes" id="UP000321353">
    <property type="component" value="Chromosome"/>
</dbReference>
<name>A0A5B9MQ56_9BACT</name>
<comment type="similarity">
    <text evidence="1">Belongs to the GTP cyclohydrolase I type 2/NIF3 family.</text>
</comment>
<evidence type="ECO:0000313" key="8">
    <source>
        <dbReference type="Proteomes" id="UP000321353"/>
    </source>
</evidence>
<dbReference type="InterPro" id="IPR002678">
    <property type="entry name" value="DUF34/NIF3"/>
</dbReference>
<dbReference type="PANTHER" id="PTHR13799">
    <property type="entry name" value="NGG1 INTERACTING FACTOR 3"/>
    <property type="match status" value="1"/>
</dbReference>
<dbReference type="AlphaFoldDB" id="A0A5B9MQ56"/>
<evidence type="ECO:0000256" key="6">
    <source>
        <dbReference type="SAM" id="MobiDB-lite"/>
    </source>
</evidence>
<organism evidence="7 8">
    <name type="scientific">Stieleria maiorica</name>
    <dbReference type="NCBI Taxonomy" id="2795974"/>
    <lineage>
        <taxon>Bacteria</taxon>
        <taxon>Pseudomonadati</taxon>
        <taxon>Planctomycetota</taxon>
        <taxon>Planctomycetia</taxon>
        <taxon>Pirellulales</taxon>
        <taxon>Pirellulaceae</taxon>
        <taxon>Stieleria</taxon>
    </lineage>
</organism>
<proteinExistence type="inferred from homology"/>
<dbReference type="Gene3D" id="3.40.1390.30">
    <property type="entry name" value="NIF3 (NGG1p interacting factor 3)-like"/>
    <property type="match status" value="2"/>
</dbReference>
<feature type="binding site" evidence="5">
    <location>
        <position position="67"/>
    </location>
    <ligand>
        <name>a divalent metal cation</name>
        <dbReference type="ChEBI" id="CHEBI:60240"/>
        <label>1</label>
    </ligand>
</feature>
<protein>
    <recommendedName>
        <fullName evidence="3">GTP cyclohydrolase 1 type 2 homolog</fullName>
    </recommendedName>
</protein>
<evidence type="ECO:0000256" key="3">
    <source>
        <dbReference type="ARBA" id="ARBA00022112"/>
    </source>
</evidence>